<keyword evidence="3" id="KW-0456">Lyase</keyword>
<name>A0AAJ7EBV5_PAPXU</name>
<dbReference type="GO" id="GO:0006567">
    <property type="term" value="P:L-threonine catabolic process"/>
    <property type="evidence" value="ECO:0007669"/>
    <property type="project" value="TreeGrafter"/>
</dbReference>
<organism evidence="7">
    <name type="scientific">Papilio xuthus</name>
    <name type="common">Asian swallowtail butterfly</name>
    <dbReference type="NCBI Taxonomy" id="66420"/>
    <lineage>
        <taxon>Eukaryota</taxon>
        <taxon>Metazoa</taxon>
        <taxon>Ecdysozoa</taxon>
        <taxon>Arthropoda</taxon>
        <taxon>Hexapoda</taxon>
        <taxon>Insecta</taxon>
        <taxon>Pterygota</taxon>
        <taxon>Neoptera</taxon>
        <taxon>Endopterygota</taxon>
        <taxon>Lepidoptera</taxon>
        <taxon>Glossata</taxon>
        <taxon>Ditrysia</taxon>
        <taxon>Papilionoidea</taxon>
        <taxon>Papilionidae</taxon>
        <taxon>Papilioninae</taxon>
        <taxon>Papilio</taxon>
    </lineage>
</organism>
<dbReference type="GO" id="GO:0009097">
    <property type="term" value="P:isoleucine biosynthetic process"/>
    <property type="evidence" value="ECO:0007669"/>
    <property type="project" value="TreeGrafter"/>
</dbReference>
<evidence type="ECO:0000259" key="6">
    <source>
        <dbReference type="Pfam" id="PF00291"/>
    </source>
</evidence>
<dbReference type="AlphaFoldDB" id="A0AAJ7EBV5"/>
<dbReference type="RefSeq" id="XP_013171036.1">
    <property type="nucleotide sequence ID" value="XM_013315582.1"/>
</dbReference>
<dbReference type="InterPro" id="IPR001926">
    <property type="entry name" value="TrpB-like_PALP"/>
</dbReference>
<comment type="cofactor">
    <cofactor evidence="1">
        <name>pyridoxal 5'-phosphate</name>
        <dbReference type="ChEBI" id="CHEBI:597326"/>
    </cofactor>
</comment>
<evidence type="ECO:0000256" key="3">
    <source>
        <dbReference type="ARBA" id="ARBA00023239"/>
    </source>
</evidence>
<dbReference type="InterPro" id="IPR036052">
    <property type="entry name" value="TrpB-like_PALP_sf"/>
</dbReference>
<dbReference type="PANTHER" id="PTHR48078:SF19">
    <property type="entry name" value="ACT DOMAIN-CONTAINING PROTEIN"/>
    <property type="match status" value="1"/>
</dbReference>
<gene>
    <name evidence="7" type="primary">LOC106120279</name>
</gene>
<dbReference type="KEGG" id="pxu:106120279"/>
<evidence type="ECO:0000256" key="5">
    <source>
        <dbReference type="ARBA" id="ARBA00042605"/>
    </source>
</evidence>
<dbReference type="SUPFAM" id="SSF53686">
    <property type="entry name" value="Tryptophan synthase beta subunit-like PLP-dependent enzymes"/>
    <property type="match status" value="1"/>
</dbReference>
<reference evidence="7" key="1">
    <citation type="submission" date="2025-08" db="UniProtKB">
        <authorList>
            <consortium name="RefSeq"/>
        </authorList>
    </citation>
    <scope>IDENTIFICATION</scope>
</reference>
<dbReference type="GO" id="GO:0006565">
    <property type="term" value="P:L-serine catabolic process"/>
    <property type="evidence" value="ECO:0007669"/>
    <property type="project" value="TreeGrafter"/>
</dbReference>
<dbReference type="PANTHER" id="PTHR48078">
    <property type="entry name" value="THREONINE DEHYDRATASE, MITOCHONDRIAL-RELATED"/>
    <property type="match status" value="1"/>
</dbReference>
<evidence type="ECO:0000256" key="4">
    <source>
        <dbReference type="ARBA" id="ARBA00041766"/>
    </source>
</evidence>
<feature type="domain" description="Tryptophan synthase beta chain-like PALP" evidence="6">
    <location>
        <begin position="76"/>
        <end position="360"/>
    </location>
</feature>
<dbReference type="GeneID" id="106120279"/>
<dbReference type="Pfam" id="PF00291">
    <property type="entry name" value="PALP"/>
    <property type="match status" value="1"/>
</dbReference>
<protein>
    <recommendedName>
        <fullName evidence="4">L-serine deaminase</fullName>
    </recommendedName>
    <alternativeName>
        <fullName evidence="5">L-threonine dehydratase</fullName>
    </alternativeName>
</protein>
<evidence type="ECO:0000256" key="2">
    <source>
        <dbReference type="ARBA" id="ARBA00022898"/>
    </source>
</evidence>
<accession>A0AAJ7EBV5</accession>
<dbReference type="CDD" id="cd01562">
    <property type="entry name" value="Thr-dehyd"/>
    <property type="match status" value="1"/>
</dbReference>
<dbReference type="Gene3D" id="3.40.50.1100">
    <property type="match status" value="2"/>
</dbReference>
<dbReference type="GO" id="GO:0003941">
    <property type="term" value="F:L-serine ammonia-lyase activity"/>
    <property type="evidence" value="ECO:0007669"/>
    <property type="project" value="TreeGrafter"/>
</dbReference>
<sequence>MSKILNISPSPIIQTESLGMSPGALAKRVFIKRLYQWCPTQNIEFDPWCDKEYPKTITYDDILDAKSNIKREFSYSPLVVSKNNHRFPVEVYYKMETFHRTGSFKERCAYYALSKLSPEQKKLGVISASLGNWAMALAYWGQNLEIPVTVVLPVTSSLRSQQFCIDYDAEVVVHGNDLTEAKRKACAILVNSKLSYINGFDHPLVISAAGTIGDEILEQLPDVHAVLVPVGGGSLIAGIATAIKQIRPGVLVYGIQSNKCPSFKRALEKGTPCQTKVELGMATSLQVPTVGYNAFQTARNLINDVVLIDDNWISKAVFHLIDREKIVVEGAAAITLAAIMCVPKALRELREKKVVCILSGGNLEPMLFKCIERAKAFDGRLLTINATFPKEDLQTLTKICNFLTHLECNILRHDFDQPWLSDSYPNDLNVTIICETRDKDHTKTVKRLFNKFFSDICEVQEESFCNSDMCKCFSCKNK</sequence>
<dbReference type="GO" id="GO:0004794">
    <property type="term" value="F:threonine deaminase activity"/>
    <property type="evidence" value="ECO:0007669"/>
    <property type="project" value="TreeGrafter"/>
</dbReference>
<dbReference type="Proteomes" id="UP000694872">
    <property type="component" value="Unplaced"/>
</dbReference>
<evidence type="ECO:0000313" key="7">
    <source>
        <dbReference type="RefSeq" id="XP_013171036.1"/>
    </source>
</evidence>
<proteinExistence type="predicted"/>
<dbReference type="InterPro" id="IPR050147">
    <property type="entry name" value="Ser/Thr_Dehydratase"/>
</dbReference>
<evidence type="ECO:0000256" key="1">
    <source>
        <dbReference type="ARBA" id="ARBA00001933"/>
    </source>
</evidence>
<keyword evidence="2" id="KW-0663">Pyridoxal phosphate</keyword>